<dbReference type="EMBL" id="VSSQ01075595">
    <property type="protein sequence ID" value="MPN26157.1"/>
    <property type="molecule type" value="Genomic_DNA"/>
</dbReference>
<reference evidence="1" key="1">
    <citation type="submission" date="2019-08" db="EMBL/GenBank/DDBJ databases">
        <authorList>
            <person name="Kucharzyk K."/>
            <person name="Murdoch R.W."/>
            <person name="Higgins S."/>
            <person name="Loffler F."/>
        </authorList>
    </citation>
    <scope>NUCLEOTIDE SEQUENCE</scope>
</reference>
<protein>
    <submittedName>
        <fullName evidence="1">Uncharacterized protein</fullName>
    </submittedName>
</protein>
<gene>
    <name evidence="1" type="ORF">SDC9_173581</name>
</gene>
<proteinExistence type="predicted"/>
<evidence type="ECO:0000313" key="1">
    <source>
        <dbReference type="EMBL" id="MPN26157.1"/>
    </source>
</evidence>
<organism evidence="1">
    <name type="scientific">bioreactor metagenome</name>
    <dbReference type="NCBI Taxonomy" id="1076179"/>
    <lineage>
        <taxon>unclassified sequences</taxon>
        <taxon>metagenomes</taxon>
        <taxon>ecological metagenomes</taxon>
    </lineage>
</organism>
<sequence length="138" mass="15417">MKLHFFGIASADTPLLGPKGGDFQYFAVGKNAHGAESRPYGYSFFKQAFYLFGQGACRNVVIAAFSRKQHIPNAAADKIAFKPSLIQFVEHMQRIGREVGIIHLFVKHGSQIHTVFSLNPFCRKPQCLPAWFLTGRDS</sequence>
<accession>A0A645GGU2</accession>
<dbReference type="AlphaFoldDB" id="A0A645GGU2"/>
<name>A0A645GGU2_9ZZZZ</name>
<comment type="caution">
    <text evidence="1">The sequence shown here is derived from an EMBL/GenBank/DDBJ whole genome shotgun (WGS) entry which is preliminary data.</text>
</comment>